<protein>
    <submittedName>
        <fullName evidence="5">Uncharacterized protein LOC110417946 isoform X1</fullName>
    </submittedName>
</protein>
<feature type="compositionally biased region" description="Polar residues" evidence="2">
    <location>
        <begin position="1"/>
        <end position="34"/>
    </location>
</feature>
<feature type="compositionally biased region" description="Basic residues" evidence="2">
    <location>
        <begin position="37"/>
        <end position="46"/>
    </location>
</feature>
<dbReference type="AlphaFoldDB" id="A0A6J1AGY6"/>
<feature type="compositionally biased region" description="Basic and acidic residues" evidence="2">
    <location>
        <begin position="47"/>
        <end position="59"/>
    </location>
</feature>
<organism evidence="4 5">
    <name type="scientific">Herrania umbratica</name>
    <dbReference type="NCBI Taxonomy" id="108875"/>
    <lineage>
        <taxon>Eukaryota</taxon>
        <taxon>Viridiplantae</taxon>
        <taxon>Streptophyta</taxon>
        <taxon>Embryophyta</taxon>
        <taxon>Tracheophyta</taxon>
        <taxon>Spermatophyta</taxon>
        <taxon>Magnoliopsida</taxon>
        <taxon>eudicotyledons</taxon>
        <taxon>Gunneridae</taxon>
        <taxon>Pentapetalae</taxon>
        <taxon>rosids</taxon>
        <taxon>malvids</taxon>
        <taxon>Malvales</taxon>
        <taxon>Malvaceae</taxon>
        <taxon>Byttnerioideae</taxon>
        <taxon>Herrania</taxon>
    </lineage>
</organism>
<reference evidence="5" key="1">
    <citation type="submission" date="2025-08" db="UniProtKB">
        <authorList>
            <consortium name="RefSeq"/>
        </authorList>
    </citation>
    <scope>IDENTIFICATION</scope>
    <source>
        <tissue evidence="5">Leaf</tissue>
    </source>
</reference>
<keyword evidence="3" id="KW-1133">Transmembrane helix</keyword>
<keyword evidence="3" id="KW-0812">Transmembrane</keyword>
<evidence type="ECO:0000256" key="1">
    <source>
        <dbReference type="SAM" id="Coils"/>
    </source>
</evidence>
<keyword evidence="1" id="KW-0175">Coiled coil</keyword>
<feature type="coiled-coil region" evidence="1">
    <location>
        <begin position="76"/>
        <end position="103"/>
    </location>
</feature>
<dbReference type="Proteomes" id="UP000504621">
    <property type="component" value="Unplaced"/>
</dbReference>
<name>A0A6J1AGY6_9ROSI</name>
<keyword evidence="4" id="KW-1185">Reference proteome</keyword>
<dbReference type="OrthoDB" id="8964874at2759"/>
<evidence type="ECO:0000256" key="3">
    <source>
        <dbReference type="SAM" id="Phobius"/>
    </source>
</evidence>
<evidence type="ECO:0000313" key="4">
    <source>
        <dbReference type="Proteomes" id="UP000504621"/>
    </source>
</evidence>
<feature type="region of interest" description="Disordered" evidence="2">
    <location>
        <begin position="1"/>
        <end position="59"/>
    </location>
</feature>
<evidence type="ECO:0000313" key="5">
    <source>
        <dbReference type="RefSeq" id="XP_021286228.1"/>
    </source>
</evidence>
<dbReference type="GeneID" id="110417946"/>
<dbReference type="RefSeq" id="XP_021286228.1">
    <property type="nucleotide sequence ID" value="XM_021430553.1"/>
</dbReference>
<evidence type="ECO:0000256" key="2">
    <source>
        <dbReference type="SAM" id="MobiDB-lite"/>
    </source>
</evidence>
<accession>A0A6J1AGY6</accession>
<keyword evidence="3" id="KW-0472">Membrane</keyword>
<feature type="coiled-coil region" evidence="1">
    <location>
        <begin position="237"/>
        <end position="264"/>
    </location>
</feature>
<feature type="coiled-coil region" evidence="1">
    <location>
        <begin position="178"/>
        <end position="212"/>
    </location>
</feature>
<dbReference type="Gene3D" id="1.10.287.1490">
    <property type="match status" value="1"/>
</dbReference>
<sequence>MARVFSNQNRRLVQENSKMKGSSSNEAAAKTNQVPLHKTKRKGRKRKEADPVERKIKKNKYDRDRRAALNLEFQRLQTVEAQFKQMQDKYTELKGENEELRSMRPILENHVIERNPSLHGMEARTNQLSSGWQLTKIEELKRLHNVESQWTQLCTEFKQMEEYVKTLRNATDSLANDNEILNSRVTLLENEIEELRSNLHQKTEELKRLQNVESQSMQQSTQFWQLQEDFTMLRNSNDSLVKENEFLNSQVPLLENEIEQLKSILHQKVPPRSFSLLSALSFFLLLCFSFFFIFFY</sequence>
<feature type="transmembrane region" description="Helical" evidence="3">
    <location>
        <begin position="274"/>
        <end position="295"/>
    </location>
</feature>
<proteinExistence type="predicted"/>
<gene>
    <name evidence="5" type="primary">LOC110417946</name>
</gene>